<gene>
    <name evidence="10" type="ORF">NK667_31360</name>
</gene>
<feature type="chain" id="PRO_5044967602" evidence="9">
    <location>
        <begin position="20"/>
        <end position="471"/>
    </location>
</feature>
<dbReference type="InterPro" id="IPR010131">
    <property type="entry name" value="MdtP/NodT-like"/>
</dbReference>
<dbReference type="RefSeq" id="WP_054616744.1">
    <property type="nucleotide sequence ID" value="NZ_CP101125.1"/>
</dbReference>
<evidence type="ECO:0000256" key="4">
    <source>
        <dbReference type="ARBA" id="ARBA00022692"/>
    </source>
</evidence>
<keyword evidence="11" id="KW-1185">Reference proteome</keyword>
<evidence type="ECO:0000256" key="9">
    <source>
        <dbReference type="RuleBase" id="RU362097"/>
    </source>
</evidence>
<comment type="subcellular location">
    <subcellularLocation>
        <location evidence="1 9">Cell outer membrane</location>
        <topology evidence="1 9">Lipid-anchor</topology>
    </subcellularLocation>
</comment>
<accession>A0ABY5EFM7</accession>
<dbReference type="PANTHER" id="PTHR30203:SF32">
    <property type="entry name" value="CATION EFFLUX SYSTEM PROTEIN CUSC"/>
    <property type="match status" value="1"/>
</dbReference>
<evidence type="ECO:0000256" key="1">
    <source>
        <dbReference type="ARBA" id="ARBA00004459"/>
    </source>
</evidence>
<keyword evidence="6 9" id="KW-0564">Palmitate</keyword>
<dbReference type="EMBL" id="CP101125">
    <property type="protein sequence ID" value="UTO14583.1"/>
    <property type="molecule type" value="Genomic_DNA"/>
</dbReference>
<keyword evidence="7" id="KW-0998">Cell outer membrane</keyword>
<evidence type="ECO:0000313" key="11">
    <source>
        <dbReference type="Proteomes" id="UP001059607"/>
    </source>
</evidence>
<evidence type="ECO:0000256" key="2">
    <source>
        <dbReference type="ARBA" id="ARBA00007613"/>
    </source>
</evidence>
<evidence type="ECO:0000256" key="8">
    <source>
        <dbReference type="ARBA" id="ARBA00023288"/>
    </source>
</evidence>
<evidence type="ECO:0000256" key="6">
    <source>
        <dbReference type="ARBA" id="ARBA00023139"/>
    </source>
</evidence>
<keyword evidence="8 9" id="KW-0449">Lipoprotein</keyword>
<name>A0ABY5EFM7_9PSED</name>
<proteinExistence type="inferred from homology"/>
<evidence type="ECO:0000313" key="10">
    <source>
        <dbReference type="EMBL" id="UTO14583.1"/>
    </source>
</evidence>
<dbReference type="Proteomes" id="UP001059607">
    <property type="component" value="Chromosome"/>
</dbReference>
<dbReference type="Gene3D" id="2.20.200.10">
    <property type="entry name" value="Outer membrane efflux proteins (OEP)"/>
    <property type="match status" value="1"/>
</dbReference>
<reference evidence="10" key="1">
    <citation type="submission" date="2022-07" db="EMBL/GenBank/DDBJ databases">
        <title>Pseudomonas nunamit sp. nov. an antifungal species isolated from Greenland.</title>
        <authorList>
            <person name="Ntana F."/>
            <person name="Hennessy R.C."/>
            <person name="Zervas A."/>
            <person name="Stougaard P."/>
        </authorList>
    </citation>
    <scope>NUCLEOTIDE SEQUENCE</scope>
    <source>
        <strain evidence="10">In5</strain>
    </source>
</reference>
<dbReference type="Gene3D" id="1.20.1600.10">
    <property type="entry name" value="Outer membrane efflux proteins (OEP)"/>
    <property type="match status" value="1"/>
</dbReference>
<keyword evidence="5 9" id="KW-0472">Membrane</keyword>
<keyword evidence="9" id="KW-0732">Signal</keyword>
<keyword evidence="4 9" id="KW-0812">Transmembrane</keyword>
<feature type="signal peptide" evidence="9">
    <location>
        <begin position="1"/>
        <end position="19"/>
    </location>
</feature>
<comment type="similarity">
    <text evidence="2 9">Belongs to the outer membrane factor (OMF) (TC 1.B.17) family.</text>
</comment>
<organism evidence="10 11">
    <name type="scientific">Pseudomonas nunensis</name>
    <dbReference type="NCBI Taxonomy" id="2961896"/>
    <lineage>
        <taxon>Bacteria</taxon>
        <taxon>Pseudomonadati</taxon>
        <taxon>Pseudomonadota</taxon>
        <taxon>Gammaproteobacteria</taxon>
        <taxon>Pseudomonadales</taxon>
        <taxon>Pseudomonadaceae</taxon>
        <taxon>Pseudomonas</taxon>
    </lineage>
</organism>
<keyword evidence="3 9" id="KW-1134">Transmembrane beta strand</keyword>
<sequence length="471" mass="50952">MKNLVMNAALAFVLMSVNGCSLIPQYQRPQAPMDNNWAAPVDSSTTGADRVSWQAFFHDEALRQLIGQALESNRDLQVATLNIEKARAEYRITRSDLLPSIDASGSGNAARLPGDVAPSGVTGTTHQYSVGVGFTAYELDLFGRVRSLNQQALESYFATFEVRRGVRLALIAEVASSYYQLQADQQLLAIAGQTLTSQRDSYELVHNRYSLDVATELDLSQAESTVRIAEASEARYSRAVEQDKNALVLLVGKPLPAQSFKAIELDALSVEESLQPGLPSALLAYRPDILAAEHALKAANANIGAARAAFFPNISLTASAGSASSELDQLFAGGQGAWTFIPSVSLPIFNWGRNQANLDVAKVNTSIEVANYQKVIQVAFREVSDALVARASLDAQLKAESLLVEANERSYRMAENRYEEGVDTYLNSLDAQRSLYNVQQAVVQTKLSRINNLVSLYKALGGGDGLGGLPL</sequence>
<protein>
    <submittedName>
        <fullName evidence="10">Efflux transporter outer membrane subunit</fullName>
    </submittedName>
</protein>
<dbReference type="PANTHER" id="PTHR30203">
    <property type="entry name" value="OUTER MEMBRANE CATION EFFLUX PROTEIN"/>
    <property type="match status" value="1"/>
</dbReference>
<dbReference type="SUPFAM" id="SSF56954">
    <property type="entry name" value="Outer membrane efflux proteins (OEP)"/>
    <property type="match status" value="1"/>
</dbReference>
<evidence type="ECO:0000256" key="5">
    <source>
        <dbReference type="ARBA" id="ARBA00023136"/>
    </source>
</evidence>
<evidence type="ECO:0000256" key="7">
    <source>
        <dbReference type="ARBA" id="ARBA00023237"/>
    </source>
</evidence>
<dbReference type="NCBIfam" id="TIGR01845">
    <property type="entry name" value="outer_NodT"/>
    <property type="match status" value="1"/>
</dbReference>
<evidence type="ECO:0000256" key="3">
    <source>
        <dbReference type="ARBA" id="ARBA00022452"/>
    </source>
</evidence>
<dbReference type="Pfam" id="PF02321">
    <property type="entry name" value="OEP"/>
    <property type="match status" value="2"/>
</dbReference>
<dbReference type="InterPro" id="IPR003423">
    <property type="entry name" value="OMP_efflux"/>
</dbReference>